<dbReference type="PANTHER" id="PTHR33360:SF2">
    <property type="entry name" value="TRANSPOSASE FOR INSERTION SEQUENCE ELEMENT IS200"/>
    <property type="match status" value="1"/>
</dbReference>
<dbReference type="Pfam" id="PF01797">
    <property type="entry name" value="Y1_Tnp"/>
    <property type="match status" value="1"/>
</dbReference>
<keyword evidence="3" id="KW-1185">Reference proteome</keyword>
<evidence type="ECO:0000259" key="1">
    <source>
        <dbReference type="SMART" id="SM01321"/>
    </source>
</evidence>
<dbReference type="Gene3D" id="3.30.70.1290">
    <property type="entry name" value="Transposase IS200-like"/>
    <property type="match status" value="1"/>
</dbReference>
<reference evidence="2 3" key="1">
    <citation type="submission" date="2024-02" db="EMBL/GenBank/DDBJ databases">
        <authorList>
            <person name="Nijsse B."/>
            <person name="Sprong H."/>
        </authorList>
    </citation>
    <scope>NUCLEOTIDE SEQUENCE [LARGE SCALE GENOMIC DNA]</scope>
    <source>
        <strain evidence="2">OB144</strain>
    </source>
</reference>
<protein>
    <submittedName>
        <fullName evidence="2">IS200/IS605 family transposase</fullName>
    </submittedName>
</protein>
<evidence type="ECO:0000313" key="3">
    <source>
        <dbReference type="Proteomes" id="UP001642485"/>
    </source>
</evidence>
<organism evidence="2 3">
    <name type="scientific">Rickettsia helvetica</name>
    <dbReference type="NCBI Taxonomy" id="35789"/>
    <lineage>
        <taxon>Bacteria</taxon>
        <taxon>Pseudomonadati</taxon>
        <taxon>Pseudomonadota</taxon>
        <taxon>Alphaproteobacteria</taxon>
        <taxon>Rickettsiales</taxon>
        <taxon>Rickettsiaceae</taxon>
        <taxon>Rickettsieae</taxon>
        <taxon>Rickettsia</taxon>
        <taxon>spotted fever group</taxon>
    </lineage>
</organism>
<dbReference type="SMART" id="SM01321">
    <property type="entry name" value="Y1_Tnp"/>
    <property type="match status" value="1"/>
</dbReference>
<dbReference type="NCBIfam" id="NF033573">
    <property type="entry name" value="transpos_IS200"/>
    <property type="match status" value="1"/>
</dbReference>
<dbReference type="SUPFAM" id="SSF143422">
    <property type="entry name" value="Transposase IS200-like"/>
    <property type="match status" value="1"/>
</dbReference>
<dbReference type="EMBL" id="OZ018776">
    <property type="protein sequence ID" value="CAK9121538.1"/>
    <property type="molecule type" value="Genomic_DNA"/>
</dbReference>
<accession>A0ABP0T602</accession>
<sequence>MQIRKQGHCAYRCEYHLVLVSKYRRKIFNDGSFKYFQGVLKQVWENIPEVKLLTINHDTDHIHMHLSIPPKVRVSDVVRTIKSITGRLLKKKFEYIRKAYWGIDGIWSDGYFVATVGINEHIIKRYIEHQG</sequence>
<dbReference type="InterPro" id="IPR036515">
    <property type="entry name" value="Transposase_17_sf"/>
</dbReference>
<dbReference type="Proteomes" id="UP001642485">
    <property type="component" value="Chromosome"/>
</dbReference>
<evidence type="ECO:0000313" key="2">
    <source>
        <dbReference type="EMBL" id="CAK9121538.1"/>
    </source>
</evidence>
<gene>
    <name evidence="2" type="primary">tnpA</name>
    <name evidence="2" type="ORF">OB144RH_07110</name>
</gene>
<name>A0ABP0T602_RICHE</name>
<dbReference type="InterPro" id="IPR002686">
    <property type="entry name" value="Transposase_17"/>
</dbReference>
<proteinExistence type="predicted"/>
<dbReference type="PANTHER" id="PTHR33360">
    <property type="entry name" value="TRANSPOSASE FOR INSERTION SEQUENCE ELEMENT IS200"/>
    <property type="match status" value="1"/>
</dbReference>
<dbReference type="RefSeq" id="WP_010422349.1">
    <property type="nucleotide sequence ID" value="NZ_OY974080.1"/>
</dbReference>
<feature type="domain" description="Transposase IS200-like" evidence="1">
    <location>
        <begin position="10"/>
        <end position="130"/>
    </location>
</feature>